<dbReference type="InterPro" id="IPR036259">
    <property type="entry name" value="MFS_trans_sf"/>
</dbReference>
<feature type="transmembrane region" description="Helical" evidence="6">
    <location>
        <begin position="382"/>
        <end position="403"/>
    </location>
</feature>
<dbReference type="eggNOG" id="COG2814">
    <property type="taxonomic scope" value="Bacteria"/>
</dbReference>
<dbReference type="InterPro" id="IPR020846">
    <property type="entry name" value="MFS_dom"/>
</dbReference>
<dbReference type="PROSITE" id="PS50850">
    <property type="entry name" value="MFS"/>
    <property type="match status" value="1"/>
</dbReference>
<reference evidence="8 9" key="1">
    <citation type="journal article" date="2014" name="Gene">
        <title>A comparative genomic analysis of the alkalitolerant soil bacterium Bacillus lehensis G1.</title>
        <authorList>
            <person name="Noor Y.M."/>
            <person name="Samsulrizal N.H."/>
            <person name="Jema'on N.A."/>
            <person name="Low K.O."/>
            <person name="Ramli A.N."/>
            <person name="Alias N.I."/>
            <person name="Damis S.I."/>
            <person name="Fuzi S.F."/>
            <person name="Isa M.N."/>
            <person name="Murad A.M."/>
            <person name="Raih M.F."/>
            <person name="Bakar F.D."/>
            <person name="Najimudin N."/>
            <person name="Mahadi N.M."/>
            <person name="Illias R.M."/>
        </authorList>
    </citation>
    <scope>NUCLEOTIDE SEQUENCE [LARGE SCALE GENOMIC DNA]</scope>
    <source>
        <strain evidence="8 9">G1</strain>
    </source>
</reference>
<dbReference type="Proteomes" id="UP000027142">
    <property type="component" value="Chromosome"/>
</dbReference>
<evidence type="ECO:0000313" key="8">
    <source>
        <dbReference type="EMBL" id="AIC95535.1"/>
    </source>
</evidence>
<dbReference type="EMBL" id="CP003923">
    <property type="protein sequence ID" value="AIC95535.1"/>
    <property type="molecule type" value="Genomic_DNA"/>
</dbReference>
<feature type="transmembrane region" description="Helical" evidence="6">
    <location>
        <begin position="51"/>
        <end position="72"/>
    </location>
</feature>
<dbReference type="AlphaFoldDB" id="A0A060M0I5"/>
<dbReference type="KEGG" id="ble:BleG1_2971"/>
<feature type="transmembrane region" description="Helical" evidence="6">
    <location>
        <begin position="224"/>
        <end position="246"/>
    </location>
</feature>
<feature type="transmembrane region" description="Helical" evidence="6">
    <location>
        <begin position="103"/>
        <end position="126"/>
    </location>
</feature>
<name>A0A060M0I5_9BACI</name>
<dbReference type="RefSeq" id="WP_051667603.1">
    <property type="nucleotide sequence ID" value="NZ_CP003923.1"/>
</dbReference>
<evidence type="ECO:0000313" key="9">
    <source>
        <dbReference type="Proteomes" id="UP000027142"/>
    </source>
</evidence>
<keyword evidence="3 6" id="KW-0812">Transmembrane</keyword>
<dbReference type="HOGENOM" id="CLU_025894_0_2_9"/>
<feature type="domain" description="Major facilitator superfamily (MFS) profile" evidence="7">
    <location>
        <begin position="14"/>
        <end position="407"/>
    </location>
</feature>
<feature type="transmembrane region" description="Helical" evidence="6">
    <location>
        <begin position="138"/>
        <end position="156"/>
    </location>
</feature>
<comment type="subcellular location">
    <subcellularLocation>
        <location evidence="1">Cell membrane</location>
        <topology evidence="1">Multi-pass membrane protein</topology>
    </subcellularLocation>
</comment>
<protein>
    <submittedName>
        <fullName evidence="8">Major facilitator superfamily protein</fullName>
    </submittedName>
</protein>
<sequence length="424" mass="46700">MNIITKLFYPYNQTVRSFFLSSLCFNTAMGIFIVMYPFFVRELGYGDQVNGSIIAFQAAATAIALLPAGIIGDRFGRKNMLLIGASMLAVSFFIRSVGSAEWVLVAGAGVTGFFFAFLQVSAIPLLAEHSKEKQRVKLFSLHAALMMAANVFGHLFGGMMTDSLFAWTSLTMLQSIQVTLFSACLVAVVACFPLFKVRESQKINSVQKLASASSYIPKKREWKLIGLFAFSSLLIGFGSGLVIPYLNLYFNDRFHLNYSTIGLVLSLGQAMTVFAMLIGSKVVDRVGEVRAVFLLQMGSIPFLLMTAFTNVIWFAIIGFLFRQALMNAGNPIQAALVMRLIHPQMRGTANSVTQMVFQLGWALMGPVSMGIVALYGAYKGYAIVFCITAALYVIGSIYFLLVFQKKVAEHEQLNTLDTKKQLDL</sequence>
<dbReference type="GO" id="GO:0005886">
    <property type="term" value="C:plasma membrane"/>
    <property type="evidence" value="ECO:0007669"/>
    <property type="project" value="UniProtKB-SubCell"/>
</dbReference>
<feature type="transmembrane region" description="Helical" evidence="6">
    <location>
        <begin position="300"/>
        <end position="321"/>
    </location>
</feature>
<dbReference type="GO" id="GO:0022857">
    <property type="term" value="F:transmembrane transporter activity"/>
    <property type="evidence" value="ECO:0007669"/>
    <property type="project" value="InterPro"/>
</dbReference>
<accession>A0A060M0I5</accession>
<keyword evidence="5 6" id="KW-0472">Membrane</keyword>
<evidence type="ECO:0000256" key="1">
    <source>
        <dbReference type="ARBA" id="ARBA00004651"/>
    </source>
</evidence>
<dbReference type="PATRIC" id="fig|1246626.3.peg.2961"/>
<gene>
    <name evidence="8" type="ORF">BleG1_2971</name>
</gene>
<dbReference type="STRING" id="1246626.BleG1_2971"/>
<evidence type="ECO:0000256" key="3">
    <source>
        <dbReference type="ARBA" id="ARBA00022692"/>
    </source>
</evidence>
<evidence type="ECO:0000256" key="2">
    <source>
        <dbReference type="ARBA" id="ARBA00022448"/>
    </source>
</evidence>
<dbReference type="PANTHER" id="PTHR23525:SF1">
    <property type="entry name" value="NODULIN-LIKE DOMAIN-CONTAINING PROTEIN"/>
    <property type="match status" value="1"/>
</dbReference>
<dbReference type="SUPFAM" id="SSF103473">
    <property type="entry name" value="MFS general substrate transporter"/>
    <property type="match status" value="1"/>
</dbReference>
<keyword evidence="2" id="KW-0813">Transport</keyword>
<keyword evidence="9" id="KW-1185">Reference proteome</keyword>
<organism evidence="8 9">
    <name type="scientific">Shouchella lehensis G1</name>
    <dbReference type="NCBI Taxonomy" id="1246626"/>
    <lineage>
        <taxon>Bacteria</taxon>
        <taxon>Bacillati</taxon>
        <taxon>Bacillota</taxon>
        <taxon>Bacilli</taxon>
        <taxon>Bacillales</taxon>
        <taxon>Bacillaceae</taxon>
        <taxon>Shouchella</taxon>
    </lineage>
</organism>
<dbReference type="InterPro" id="IPR011701">
    <property type="entry name" value="MFS"/>
</dbReference>
<feature type="transmembrane region" description="Helical" evidence="6">
    <location>
        <begin position="355"/>
        <end position="375"/>
    </location>
</feature>
<proteinExistence type="predicted"/>
<feature type="transmembrane region" description="Helical" evidence="6">
    <location>
        <begin position="79"/>
        <end position="97"/>
    </location>
</feature>
<evidence type="ECO:0000256" key="4">
    <source>
        <dbReference type="ARBA" id="ARBA00022989"/>
    </source>
</evidence>
<evidence type="ECO:0000256" key="6">
    <source>
        <dbReference type="SAM" id="Phobius"/>
    </source>
</evidence>
<evidence type="ECO:0000256" key="5">
    <source>
        <dbReference type="ARBA" id="ARBA00023136"/>
    </source>
</evidence>
<evidence type="ECO:0000259" key="7">
    <source>
        <dbReference type="PROSITE" id="PS50850"/>
    </source>
</evidence>
<feature type="transmembrane region" description="Helical" evidence="6">
    <location>
        <begin position="258"/>
        <end position="279"/>
    </location>
</feature>
<dbReference type="PANTHER" id="PTHR23525">
    <property type="entry name" value="TRANSPORTER, PUTATIVE-RELATED"/>
    <property type="match status" value="1"/>
</dbReference>
<dbReference type="Gene3D" id="1.20.1250.20">
    <property type="entry name" value="MFS general substrate transporter like domains"/>
    <property type="match status" value="2"/>
</dbReference>
<dbReference type="Pfam" id="PF07690">
    <property type="entry name" value="MFS_1"/>
    <property type="match status" value="1"/>
</dbReference>
<keyword evidence="4 6" id="KW-1133">Transmembrane helix</keyword>
<feature type="transmembrane region" description="Helical" evidence="6">
    <location>
        <begin position="176"/>
        <end position="195"/>
    </location>
</feature>
<feature type="transmembrane region" description="Helical" evidence="6">
    <location>
        <begin position="18"/>
        <end position="39"/>
    </location>
</feature>
<dbReference type="OrthoDB" id="9810492at2"/>